<feature type="region of interest" description="Disordered" evidence="3">
    <location>
        <begin position="1"/>
        <end position="58"/>
    </location>
</feature>
<evidence type="ECO:0000256" key="1">
    <source>
        <dbReference type="ARBA" id="ARBA00004123"/>
    </source>
</evidence>
<dbReference type="GO" id="GO:0006355">
    <property type="term" value="P:regulation of DNA-templated transcription"/>
    <property type="evidence" value="ECO:0007669"/>
    <property type="project" value="InterPro"/>
</dbReference>
<feature type="compositionally biased region" description="Basic and acidic residues" evidence="3">
    <location>
        <begin position="42"/>
        <end position="58"/>
    </location>
</feature>
<sequence>MGSKRKHSSKEGLNNDASSPSKKRTKTSEAKASTGSTTNKTKALDKAPFSERPSVQDRKRELELYEQLGSEVESDRIAAGDVIITALLSGPQSVLERHLGKRLFRGLTSGRNASRLGFSIVITEILRQLFGDSDLAGEKYPDLTFDKLLGMLVEHTVTGGGSTGQEERDRYFGQLFGIYCFVRSGVLFSDKRRWLSVLDMLIGLSQKKSWLRSSCGHEIVQAIPQMGKKLAERTLEKLASEGFAQTPEGIAIWIVARDQFPDIKVSNAPWKDPLSATSLSSLPAVLKESGREPSNEADSGSKIKHGGFSARPHFVWDIIAAHYLKLAGNGPDTAEQFKQFWKKVVDEGFFSKTSSDIQKFSGLMIFQKMMEDLASSDALVSALFTQNFMGCLMNQAAREDRYLHRAALKALKGIESAVEKEPHLLPTVLKWLLGKQGAYNFDERTNTKTVEKLLQNTKSSTSAPVLSLLQQKPPSESGLDDGKYYQALGGYLACLIKLSAGTNDDSPPDSWVPGMALGRLSKLAYSSKSVPAKIKESLQARCTASFAKLAKEPKHFPFLCNVVLSVDATRRADDEAASEALSVARDSLKGLVGDSLGKKGGAATDAAPQQWALALLYAAGILQIHNGDPDAVDLLDELDGFYKKLTEEGADGEGLSEFLVEILLAMVARPSSFMRQVSQQVFEAFTGMMSHVALSLLTDPLLADESAKGQQALFSTEDEDMADADAADADDDEEELDSDVEIVDLEDAGSEEADDNESSEEEKEEDEVAEKDQEALDALDNALAEVLRSHRLDKDAEAESEDGSDMTDSEMMAVEEKLAEIFRQRKTASNKKDRKTAKETVVNFKHRVLDLLSIYIRKEAALLNPLAFEVLLPLLGLARTTTTKALANKACEMIINFQKALKKARSSTVEDEESDREDVDADKLMELLETIHAEASKDPSHAFAKAVSTASLAVASVLYGIEEMRPRVFQLYAQTQLAYCEGKVKIQHSFFVDWLNWCQGRASAAATQS</sequence>
<dbReference type="PANTHER" id="PTHR13213:SF2">
    <property type="entry name" value="MYB-BINDING PROTEIN 1A"/>
    <property type="match status" value="1"/>
</dbReference>
<feature type="compositionally biased region" description="Polar residues" evidence="3">
    <location>
        <begin position="11"/>
        <end position="20"/>
    </location>
</feature>
<keyword evidence="5" id="KW-1185">Reference proteome</keyword>
<dbReference type="Pfam" id="PF04931">
    <property type="entry name" value="DNA_pol_phi"/>
    <property type="match status" value="1"/>
</dbReference>
<evidence type="ECO:0000256" key="2">
    <source>
        <dbReference type="ARBA" id="ARBA00023242"/>
    </source>
</evidence>
<dbReference type="GO" id="GO:0000182">
    <property type="term" value="F:rDNA binding"/>
    <property type="evidence" value="ECO:0007669"/>
    <property type="project" value="TreeGrafter"/>
</dbReference>
<evidence type="ECO:0000256" key="3">
    <source>
        <dbReference type="SAM" id="MobiDB-lite"/>
    </source>
</evidence>
<proteinExistence type="predicted"/>
<evidence type="ECO:0000313" key="5">
    <source>
        <dbReference type="Proteomes" id="UP001239445"/>
    </source>
</evidence>
<feature type="compositionally biased region" description="Acidic residues" evidence="3">
    <location>
        <begin position="716"/>
        <end position="769"/>
    </location>
</feature>
<feature type="region of interest" description="Disordered" evidence="3">
    <location>
        <begin position="790"/>
        <end position="809"/>
    </location>
</feature>
<gene>
    <name evidence="4" type="ORF">QBC47DRAFT_412009</name>
</gene>
<feature type="region of interest" description="Disordered" evidence="3">
    <location>
        <begin position="715"/>
        <end position="772"/>
    </location>
</feature>
<accession>A0AAJ0BL93</accession>
<dbReference type="GO" id="GO:0005730">
    <property type="term" value="C:nucleolus"/>
    <property type="evidence" value="ECO:0007669"/>
    <property type="project" value="InterPro"/>
</dbReference>
<dbReference type="AlphaFoldDB" id="A0AAJ0BL93"/>
<reference evidence="4" key="1">
    <citation type="submission" date="2023-06" db="EMBL/GenBank/DDBJ databases">
        <title>Genome-scale phylogeny and comparative genomics of the fungal order Sordariales.</title>
        <authorList>
            <consortium name="Lawrence Berkeley National Laboratory"/>
            <person name="Hensen N."/>
            <person name="Bonometti L."/>
            <person name="Westerberg I."/>
            <person name="Brannstrom I.O."/>
            <person name="Guillou S."/>
            <person name="Cros-Aarteil S."/>
            <person name="Calhoun S."/>
            <person name="Haridas S."/>
            <person name="Kuo A."/>
            <person name="Mondo S."/>
            <person name="Pangilinan J."/>
            <person name="Riley R."/>
            <person name="Labutti K."/>
            <person name="Andreopoulos B."/>
            <person name="Lipzen A."/>
            <person name="Chen C."/>
            <person name="Yanf M."/>
            <person name="Daum C."/>
            <person name="Ng V."/>
            <person name="Clum A."/>
            <person name="Steindorff A."/>
            <person name="Ohm R."/>
            <person name="Martin F."/>
            <person name="Silar P."/>
            <person name="Natvig D."/>
            <person name="Lalanne C."/>
            <person name="Gautier V."/>
            <person name="Ament-Velasquez S.L."/>
            <person name="Kruys A."/>
            <person name="Hutchinson M.I."/>
            <person name="Powell A.J."/>
            <person name="Barry K."/>
            <person name="Miller A.N."/>
            <person name="Grigoriev I.V."/>
            <person name="Debuchy R."/>
            <person name="Gladieux P."/>
            <person name="Thoren M.H."/>
            <person name="Johannesson H."/>
        </authorList>
    </citation>
    <scope>NUCLEOTIDE SEQUENCE</scope>
    <source>
        <strain evidence="4">PSN4</strain>
    </source>
</reference>
<organism evidence="4 5">
    <name type="scientific">Echria macrotheca</name>
    <dbReference type="NCBI Taxonomy" id="438768"/>
    <lineage>
        <taxon>Eukaryota</taxon>
        <taxon>Fungi</taxon>
        <taxon>Dikarya</taxon>
        <taxon>Ascomycota</taxon>
        <taxon>Pezizomycotina</taxon>
        <taxon>Sordariomycetes</taxon>
        <taxon>Sordariomycetidae</taxon>
        <taxon>Sordariales</taxon>
        <taxon>Schizotheciaceae</taxon>
        <taxon>Echria</taxon>
    </lineage>
</organism>
<evidence type="ECO:0000313" key="4">
    <source>
        <dbReference type="EMBL" id="KAK1757926.1"/>
    </source>
</evidence>
<dbReference type="EMBL" id="MU839830">
    <property type="protein sequence ID" value="KAK1757926.1"/>
    <property type="molecule type" value="Genomic_DNA"/>
</dbReference>
<comment type="subcellular location">
    <subcellularLocation>
        <location evidence="1">Nucleus</location>
    </subcellularLocation>
</comment>
<dbReference type="PANTHER" id="PTHR13213">
    <property type="entry name" value="MYB-BINDING PROTEIN 1A FAMILY MEMBER"/>
    <property type="match status" value="1"/>
</dbReference>
<dbReference type="InterPro" id="IPR007015">
    <property type="entry name" value="DNA_pol_V/MYBBP1A"/>
</dbReference>
<feature type="compositionally biased region" description="Acidic residues" evidence="3">
    <location>
        <begin position="798"/>
        <end position="808"/>
    </location>
</feature>
<name>A0AAJ0BL93_9PEZI</name>
<feature type="compositionally biased region" description="Polar residues" evidence="3">
    <location>
        <begin position="30"/>
        <end position="41"/>
    </location>
</feature>
<comment type="caution">
    <text evidence="4">The sequence shown here is derived from an EMBL/GenBank/DDBJ whole genome shotgun (WGS) entry which is preliminary data.</text>
</comment>
<keyword evidence="2" id="KW-0539">Nucleus</keyword>
<dbReference type="Proteomes" id="UP001239445">
    <property type="component" value="Unassembled WGS sequence"/>
</dbReference>
<protein>
    <submittedName>
        <fullName evidence="4">DNA polymerase V</fullName>
    </submittedName>
</protein>